<dbReference type="AlphaFoldDB" id="A0AAC9MZI2"/>
<feature type="transmembrane region" description="Helical" evidence="6">
    <location>
        <begin position="369"/>
        <end position="388"/>
    </location>
</feature>
<sequence>MSEANAKVDPRLRRARLSVFGVFIANGFLLSMWVVNIPAVQARTDVSHGTLGALLLVLGAGALLGMQIAGPLSDRIGSKLTVIGALAALSIAVTFPGFAVDAVSLGAGLFLFGMFNGAVDVAMNAHAAAVECAYRRPIMSAFHALFSIGGVAGALLGAGLIGAGVPLPGILLGAAALGALLLAGSTPGMLSRAAETAAATPAQTEPAQIEEQPTAAPGADSPNTATAPQPSRSKRVGLSKTGWMLGVTAFLLMLTEGVANDWSALQIANHLDAPESLAALGYAAFSVTMTAGRLAADWIVVRIGPVAVVRYGALIGALGLAIITTSGWLWLTLAGWAILGIGLSGCVPQIFTAAGNLRSGARGMNMSRVVGMGYIGLLSGPALVGWIAEYTTLNTALLAPLLFCLAVPMLAVSLRPDADGPPSASALPAESAALDKSAGRAPEAEAQPRD</sequence>
<evidence type="ECO:0000313" key="8">
    <source>
        <dbReference type="EMBL" id="AOS64097.1"/>
    </source>
</evidence>
<feature type="compositionally biased region" description="Polar residues" evidence="5">
    <location>
        <begin position="221"/>
        <end position="231"/>
    </location>
</feature>
<protein>
    <submittedName>
        <fullName evidence="8">Fucose permease</fullName>
    </submittedName>
</protein>
<keyword evidence="4 6" id="KW-0472">Membrane</keyword>
<feature type="transmembrane region" description="Helical" evidence="6">
    <location>
        <begin position="308"/>
        <end position="330"/>
    </location>
</feature>
<dbReference type="GO" id="GO:0005886">
    <property type="term" value="C:plasma membrane"/>
    <property type="evidence" value="ECO:0007669"/>
    <property type="project" value="UniProtKB-SubCell"/>
</dbReference>
<proteinExistence type="predicted"/>
<evidence type="ECO:0000256" key="5">
    <source>
        <dbReference type="SAM" id="MobiDB-lite"/>
    </source>
</evidence>
<feature type="compositionally biased region" description="Low complexity" evidence="5">
    <location>
        <begin position="193"/>
        <end position="207"/>
    </location>
</feature>
<dbReference type="InterPro" id="IPR051788">
    <property type="entry name" value="MFS_Transporter"/>
</dbReference>
<evidence type="ECO:0000256" key="1">
    <source>
        <dbReference type="ARBA" id="ARBA00004651"/>
    </source>
</evidence>
<evidence type="ECO:0000259" key="7">
    <source>
        <dbReference type="PROSITE" id="PS50850"/>
    </source>
</evidence>
<organism evidence="8 9">
    <name type="scientific">Actinoalloteichus hymeniacidonis</name>
    <dbReference type="NCBI Taxonomy" id="340345"/>
    <lineage>
        <taxon>Bacteria</taxon>
        <taxon>Bacillati</taxon>
        <taxon>Actinomycetota</taxon>
        <taxon>Actinomycetes</taxon>
        <taxon>Pseudonocardiales</taxon>
        <taxon>Pseudonocardiaceae</taxon>
        <taxon>Actinoalloteichus</taxon>
    </lineage>
</organism>
<feature type="region of interest" description="Disordered" evidence="5">
    <location>
        <begin position="417"/>
        <end position="450"/>
    </location>
</feature>
<evidence type="ECO:0000256" key="3">
    <source>
        <dbReference type="ARBA" id="ARBA00022989"/>
    </source>
</evidence>
<evidence type="ECO:0000256" key="4">
    <source>
        <dbReference type="ARBA" id="ARBA00023136"/>
    </source>
</evidence>
<feature type="transmembrane region" description="Helical" evidence="6">
    <location>
        <begin position="141"/>
        <end position="161"/>
    </location>
</feature>
<dbReference type="RefSeq" id="WP_069850171.1">
    <property type="nucleotide sequence ID" value="NZ_CP014859.1"/>
</dbReference>
<feature type="region of interest" description="Disordered" evidence="5">
    <location>
        <begin position="193"/>
        <end position="235"/>
    </location>
</feature>
<dbReference type="EMBL" id="CP014859">
    <property type="protein sequence ID" value="AOS64097.1"/>
    <property type="molecule type" value="Genomic_DNA"/>
</dbReference>
<feature type="domain" description="Major facilitator superfamily (MFS) profile" evidence="7">
    <location>
        <begin position="15"/>
        <end position="419"/>
    </location>
</feature>
<feature type="transmembrane region" description="Helical" evidence="6">
    <location>
        <begin position="105"/>
        <end position="129"/>
    </location>
</feature>
<dbReference type="Pfam" id="PF07690">
    <property type="entry name" value="MFS_1"/>
    <property type="match status" value="2"/>
</dbReference>
<dbReference type="InterPro" id="IPR011701">
    <property type="entry name" value="MFS"/>
</dbReference>
<evidence type="ECO:0000256" key="6">
    <source>
        <dbReference type="SAM" id="Phobius"/>
    </source>
</evidence>
<feature type="transmembrane region" description="Helical" evidence="6">
    <location>
        <begin position="167"/>
        <end position="184"/>
    </location>
</feature>
<dbReference type="InterPro" id="IPR020846">
    <property type="entry name" value="MFS_dom"/>
</dbReference>
<dbReference type="CDD" id="cd17393">
    <property type="entry name" value="MFS_MosC_like"/>
    <property type="match status" value="1"/>
</dbReference>
<dbReference type="PROSITE" id="PS50850">
    <property type="entry name" value="MFS"/>
    <property type="match status" value="1"/>
</dbReference>
<name>A0AAC9MZI2_9PSEU</name>
<keyword evidence="9" id="KW-1185">Reference proteome</keyword>
<dbReference type="GO" id="GO:0022857">
    <property type="term" value="F:transmembrane transporter activity"/>
    <property type="evidence" value="ECO:0007669"/>
    <property type="project" value="InterPro"/>
</dbReference>
<accession>A0AAC9MZI2</accession>
<evidence type="ECO:0000256" key="2">
    <source>
        <dbReference type="ARBA" id="ARBA00022692"/>
    </source>
</evidence>
<reference evidence="9" key="1">
    <citation type="submission" date="2016-03" db="EMBL/GenBank/DDBJ databases">
        <title>Complete genome sequence of the type strain Actinoalloteichus hymeniacidonis DSM 45092.</title>
        <authorList>
            <person name="Schaffert L."/>
            <person name="Albersmeier A."/>
            <person name="Winkler A."/>
            <person name="Kalinowski J."/>
            <person name="Zotchev S."/>
            <person name="Ruckert C."/>
        </authorList>
    </citation>
    <scope>NUCLEOTIDE SEQUENCE [LARGE SCALE GENOMIC DNA]</scope>
    <source>
        <strain evidence="9">HPA177(T) (DSM 45092(T))</strain>
    </source>
</reference>
<gene>
    <name evidence="8" type="ORF">TL08_16485</name>
</gene>
<feature type="transmembrane region" description="Helical" evidence="6">
    <location>
        <begin position="17"/>
        <end position="37"/>
    </location>
</feature>
<keyword evidence="3 6" id="KW-1133">Transmembrane helix</keyword>
<dbReference type="InterPro" id="IPR036259">
    <property type="entry name" value="MFS_trans_sf"/>
</dbReference>
<feature type="transmembrane region" description="Helical" evidence="6">
    <location>
        <begin position="49"/>
        <end position="68"/>
    </location>
</feature>
<feature type="transmembrane region" description="Helical" evidence="6">
    <location>
        <begin position="241"/>
        <end position="259"/>
    </location>
</feature>
<keyword evidence="2 6" id="KW-0812">Transmembrane</keyword>
<dbReference type="Gene3D" id="1.20.1250.20">
    <property type="entry name" value="MFS general substrate transporter like domains"/>
    <property type="match status" value="2"/>
</dbReference>
<dbReference type="Proteomes" id="UP000095210">
    <property type="component" value="Chromosome"/>
</dbReference>
<feature type="transmembrane region" description="Helical" evidence="6">
    <location>
        <begin position="80"/>
        <end position="99"/>
    </location>
</feature>
<dbReference type="PANTHER" id="PTHR23514">
    <property type="entry name" value="BYPASS OF STOP CODON PROTEIN 6"/>
    <property type="match status" value="1"/>
</dbReference>
<feature type="compositionally biased region" description="Low complexity" evidence="5">
    <location>
        <begin position="421"/>
        <end position="434"/>
    </location>
</feature>
<dbReference type="KEGG" id="ahm:TL08_16485"/>
<dbReference type="PANTHER" id="PTHR23514:SF13">
    <property type="entry name" value="INNER MEMBRANE PROTEIN YBJJ"/>
    <property type="match status" value="1"/>
</dbReference>
<comment type="subcellular location">
    <subcellularLocation>
        <location evidence="1">Cell membrane</location>
        <topology evidence="1">Multi-pass membrane protein</topology>
    </subcellularLocation>
</comment>
<feature type="transmembrane region" description="Helical" evidence="6">
    <location>
        <begin position="394"/>
        <end position="414"/>
    </location>
</feature>
<feature type="transmembrane region" description="Helical" evidence="6">
    <location>
        <begin position="279"/>
        <end position="296"/>
    </location>
</feature>
<dbReference type="SUPFAM" id="SSF103473">
    <property type="entry name" value="MFS general substrate transporter"/>
    <property type="match status" value="1"/>
</dbReference>
<evidence type="ECO:0000313" key="9">
    <source>
        <dbReference type="Proteomes" id="UP000095210"/>
    </source>
</evidence>
<feature type="transmembrane region" description="Helical" evidence="6">
    <location>
        <begin position="336"/>
        <end position="357"/>
    </location>
</feature>